<gene>
    <name evidence="6" type="ORF">HPB48_006867</name>
</gene>
<dbReference type="PRINTS" id="PR00503">
    <property type="entry name" value="BROMODOMAIN"/>
</dbReference>
<organism evidence="6 7">
    <name type="scientific">Haemaphysalis longicornis</name>
    <name type="common">Bush tick</name>
    <dbReference type="NCBI Taxonomy" id="44386"/>
    <lineage>
        <taxon>Eukaryota</taxon>
        <taxon>Metazoa</taxon>
        <taxon>Ecdysozoa</taxon>
        <taxon>Arthropoda</taxon>
        <taxon>Chelicerata</taxon>
        <taxon>Arachnida</taxon>
        <taxon>Acari</taxon>
        <taxon>Parasitiformes</taxon>
        <taxon>Ixodida</taxon>
        <taxon>Ixodoidea</taxon>
        <taxon>Ixodidae</taxon>
        <taxon>Haemaphysalinae</taxon>
        <taxon>Haemaphysalis</taxon>
    </lineage>
</organism>
<dbReference type="GO" id="GO:0006338">
    <property type="term" value="P:chromatin remodeling"/>
    <property type="evidence" value="ECO:0007669"/>
    <property type="project" value="TreeGrafter"/>
</dbReference>
<dbReference type="Gene3D" id="1.20.920.10">
    <property type="entry name" value="Bromodomain-like"/>
    <property type="match status" value="1"/>
</dbReference>
<dbReference type="OrthoDB" id="21449at2759"/>
<dbReference type="VEuPathDB" id="VectorBase:HLOH_044065"/>
<evidence type="ECO:0000256" key="1">
    <source>
        <dbReference type="ARBA" id="ARBA00022737"/>
    </source>
</evidence>
<protein>
    <recommendedName>
        <fullName evidence="5">Bromo domain-containing protein</fullName>
    </recommendedName>
</protein>
<dbReference type="AlphaFoldDB" id="A0A9J6FG01"/>
<dbReference type="Pfam" id="PF00439">
    <property type="entry name" value="Bromodomain"/>
    <property type="match status" value="1"/>
</dbReference>
<dbReference type="PANTHER" id="PTHR22880:SF225">
    <property type="entry name" value="BROMODOMAIN-CONTAINING PROTEIN BET-1-RELATED"/>
    <property type="match status" value="1"/>
</dbReference>
<dbReference type="SUPFAM" id="SSF47370">
    <property type="entry name" value="Bromodomain"/>
    <property type="match status" value="1"/>
</dbReference>
<feature type="compositionally biased region" description="Basic residues" evidence="4">
    <location>
        <begin position="187"/>
        <end position="203"/>
    </location>
</feature>
<name>A0A9J6FG01_HAELO</name>
<keyword evidence="7" id="KW-1185">Reference proteome</keyword>
<dbReference type="OMA" id="CSHNAMA"/>
<comment type="caution">
    <text evidence="6">The sequence shown here is derived from an EMBL/GenBank/DDBJ whole genome shotgun (WGS) entry which is preliminary data.</text>
</comment>
<evidence type="ECO:0000313" key="6">
    <source>
        <dbReference type="EMBL" id="KAH9361305.1"/>
    </source>
</evidence>
<dbReference type="InterPro" id="IPR043508">
    <property type="entry name" value="Bromo_Brdt_I"/>
</dbReference>
<dbReference type="FunFam" id="1.20.920.10:FF:000002">
    <property type="entry name" value="Bromodomain-containing protein 4"/>
    <property type="match status" value="1"/>
</dbReference>
<dbReference type="PANTHER" id="PTHR22880">
    <property type="entry name" value="FALZ-RELATED BROMODOMAIN-CONTAINING PROTEINS"/>
    <property type="match status" value="1"/>
</dbReference>
<dbReference type="InterPro" id="IPR050935">
    <property type="entry name" value="Bromo_chromatin_reader"/>
</dbReference>
<dbReference type="GO" id="GO:0006355">
    <property type="term" value="P:regulation of DNA-templated transcription"/>
    <property type="evidence" value="ECO:0007669"/>
    <property type="project" value="TreeGrafter"/>
</dbReference>
<dbReference type="EMBL" id="JABSTR010000001">
    <property type="protein sequence ID" value="KAH9361305.1"/>
    <property type="molecule type" value="Genomic_DNA"/>
</dbReference>
<sequence>MRKKKTRSPPAGIALRSLAACSKDDCSHNAMANAPEPSVTGDSREEEFLDPINGIVQPPFLLPASRPLRTTNQLQHLLYVVAKSIWKHRLARPFRRPVDAVKLNIPDYHKVIRRPMDLRTIRKRLESCYYSSAQECIEDFNTMFNDCYTYNNPGEDIVSMAQTLEKVFRAKVSEMPKQEMDVPVPPRRTRKDKRKSRSRHGRHGQAAATLASVLGSAGADDL</sequence>
<proteinExistence type="predicted"/>
<dbReference type="Proteomes" id="UP000821853">
    <property type="component" value="Chromosome 1"/>
</dbReference>
<dbReference type="PROSITE" id="PS50014">
    <property type="entry name" value="BROMODOMAIN_2"/>
    <property type="match status" value="1"/>
</dbReference>
<dbReference type="InterPro" id="IPR036427">
    <property type="entry name" value="Bromodomain-like_sf"/>
</dbReference>
<dbReference type="SMART" id="SM00297">
    <property type="entry name" value="BROMO"/>
    <property type="match status" value="1"/>
</dbReference>
<accession>A0A9J6FG01</accession>
<evidence type="ECO:0000259" key="5">
    <source>
        <dbReference type="PROSITE" id="PS50014"/>
    </source>
</evidence>
<feature type="region of interest" description="Disordered" evidence="4">
    <location>
        <begin position="176"/>
        <end position="222"/>
    </location>
</feature>
<reference evidence="6 7" key="1">
    <citation type="journal article" date="2020" name="Cell">
        <title>Large-Scale Comparative Analyses of Tick Genomes Elucidate Their Genetic Diversity and Vector Capacities.</title>
        <authorList>
            <consortium name="Tick Genome and Microbiome Consortium (TIGMIC)"/>
            <person name="Jia N."/>
            <person name="Wang J."/>
            <person name="Shi W."/>
            <person name="Du L."/>
            <person name="Sun Y."/>
            <person name="Zhan W."/>
            <person name="Jiang J.F."/>
            <person name="Wang Q."/>
            <person name="Zhang B."/>
            <person name="Ji P."/>
            <person name="Bell-Sakyi L."/>
            <person name="Cui X.M."/>
            <person name="Yuan T.T."/>
            <person name="Jiang B.G."/>
            <person name="Yang W.F."/>
            <person name="Lam T.T."/>
            <person name="Chang Q.C."/>
            <person name="Ding S.J."/>
            <person name="Wang X.J."/>
            <person name="Zhu J.G."/>
            <person name="Ruan X.D."/>
            <person name="Zhao L."/>
            <person name="Wei J.T."/>
            <person name="Ye R.Z."/>
            <person name="Que T.C."/>
            <person name="Du C.H."/>
            <person name="Zhou Y.H."/>
            <person name="Cheng J.X."/>
            <person name="Dai P.F."/>
            <person name="Guo W.B."/>
            <person name="Han X.H."/>
            <person name="Huang E.J."/>
            <person name="Li L.F."/>
            <person name="Wei W."/>
            <person name="Gao Y.C."/>
            <person name="Liu J.Z."/>
            <person name="Shao H.Z."/>
            <person name="Wang X."/>
            <person name="Wang C.C."/>
            <person name="Yang T.C."/>
            <person name="Huo Q.B."/>
            <person name="Li W."/>
            <person name="Chen H.Y."/>
            <person name="Chen S.E."/>
            <person name="Zhou L.G."/>
            <person name="Ni X.B."/>
            <person name="Tian J.H."/>
            <person name="Sheng Y."/>
            <person name="Liu T."/>
            <person name="Pan Y.S."/>
            <person name="Xia L.Y."/>
            <person name="Li J."/>
            <person name="Zhao F."/>
            <person name="Cao W.C."/>
        </authorList>
    </citation>
    <scope>NUCLEOTIDE SEQUENCE [LARGE SCALE GENOMIC DNA]</scope>
    <source>
        <strain evidence="6">HaeL-2018</strain>
    </source>
</reference>
<keyword evidence="2 3" id="KW-0103">Bromodomain</keyword>
<dbReference type="GO" id="GO:0005634">
    <property type="term" value="C:nucleus"/>
    <property type="evidence" value="ECO:0007669"/>
    <property type="project" value="TreeGrafter"/>
</dbReference>
<evidence type="ECO:0000256" key="3">
    <source>
        <dbReference type="PROSITE-ProRule" id="PRU00035"/>
    </source>
</evidence>
<feature type="domain" description="Bromo" evidence="5">
    <location>
        <begin position="86"/>
        <end position="158"/>
    </location>
</feature>
<evidence type="ECO:0000256" key="2">
    <source>
        <dbReference type="ARBA" id="ARBA00023117"/>
    </source>
</evidence>
<keyword evidence="1" id="KW-0677">Repeat</keyword>
<dbReference type="GO" id="GO:0000785">
    <property type="term" value="C:chromatin"/>
    <property type="evidence" value="ECO:0007669"/>
    <property type="project" value="TreeGrafter"/>
</dbReference>
<evidence type="ECO:0000313" key="7">
    <source>
        <dbReference type="Proteomes" id="UP000821853"/>
    </source>
</evidence>
<dbReference type="CDD" id="cd05497">
    <property type="entry name" value="Bromo_Brdt_I_like"/>
    <property type="match status" value="1"/>
</dbReference>
<dbReference type="InterPro" id="IPR001487">
    <property type="entry name" value="Bromodomain"/>
</dbReference>
<evidence type="ECO:0000256" key="4">
    <source>
        <dbReference type="SAM" id="MobiDB-lite"/>
    </source>
</evidence>